<evidence type="ECO:0000259" key="4">
    <source>
        <dbReference type="Pfam" id="PF01103"/>
    </source>
</evidence>
<protein>
    <submittedName>
        <fullName evidence="5">BamA/TamA family outer membrane protein</fullName>
    </submittedName>
</protein>
<dbReference type="InterPro" id="IPR000184">
    <property type="entry name" value="Bac_surfAg_D15"/>
</dbReference>
<evidence type="ECO:0000313" key="6">
    <source>
        <dbReference type="Proteomes" id="UP001172083"/>
    </source>
</evidence>
<dbReference type="Proteomes" id="UP001172083">
    <property type="component" value="Unassembled WGS sequence"/>
</dbReference>
<feature type="signal peptide" evidence="3">
    <location>
        <begin position="1"/>
        <end position="20"/>
    </location>
</feature>
<reference evidence="5" key="1">
    <citation type="submission" date="2023-06" db="EMBL/GenBank/DDBJ databases">
        <title>Genomic of Agaribacillus aureum.</title>
        <authorList>
            <person name="Wang G."/>
        </authorList>
    </citation>
    <scope>NUCLEOTIDE SEQUENCE</scope>
    <source>
        <strain evidence="5">BMA12</strain>
    </source>
</reference>
<feature type="domain" description="Bacterial surface antigen (D15)" evidence="4">
    <location>
        <begin position="952"/>
        <end position="1244"/>
    </location>
</feature>
<organism evidence="5 6">
    <name type="scientific">Agaribacillus aureus</name>
    <dbReference type="NCBI Taxonomy" id="3051825"/>
    <lineage>
        <taxon>Bacteria</taxon>
        <taxon>Pseudomonadati</taxon>
        <taxon>Bacteroidota</taxon>
        <taxon>Cytophagia</taxon>
        <taxon>Cytophagales</taxon>
        <taxon>Splendidivirgaceae</taxon>
        <taxon>Agaribacillus</taxon>
    </lineage>
</organism>
<keyword evidence="3" id="KW-0732">Signal</keyword>
<dbReference type="Gene3D" id="2.40.160.50">
    <property type="entry name" value="membrane protein fhac: a member of the omp85/tpsb transporter family"/>
    <property type="match status" value="1"/>
</dbReference>
<dbReference type="Gene3D" id="3.60.21.10">
    <property type="match status" value="1"/>
</dbReference>
<proteinExistence type="predicted"/>
<evidence type="ECO:0000256" key="2">
    <source>
        <dbReference type="ARBA" id="ARBA00023136"/>
    </source>
</evidence>
<evidence type="ECO:0000256" key="1">
    <source>
        <dbReference type="ARBA" id="ARBA00004370"/>
    </source>
</evidence>
<comment type="subcellular location">
    <subcellularLocation>
        <location evidence="1">Membrane</location>
    </subcellularLocation>
</comment>
<gene>
    <name evidence="5" type="ORF">QQ020_22415</name>
</gene>
<comment type="caution">
    <text evidence="5">The sequence shown here is derived from an EMBL/GenBank/DDBJ whole genome shotgun (WGS) entry which is preliminary data.</text>
</comment>
<name>A0ABT8LET0_9BACT</name>
<sequence>MLTHRYTFSFLLIFILGACATHKAHYAVDYQQQNQEATQPAYSILFFGGADKTPDNSATAFTSLTQHLSASENGALILLGNNGAKRGLPDTTASVNNQRIKKLIQNKLNAIKDYKGDVFIVPGNHDWADGGKSGYRRVTRLEEFVENYLDKDVFVPSDGCPGPYEVVIKEDLVFLFLNTQWWLHEWEKGGPETGCEMEDDLDFIVQLDDAIKRHINKKVVVVGHHPIYSNGPHGGYFPAYTHFIPPVLGSIYAWYRKTRGGLQDLADTRYRIMRRGLQGIFAQHPNLIYLSGHERSQQYHKINEQHFIVSGAIARASRTSPGNNARFAYGNPGFGKLNLYENGDLYLEFWTVEGGKTQLSFREKLLNHNYDPADDDLESRYADLDYEGQTVNAVATTKLSSNQKKPGLMGKNYRAEWGTEIKNVPVFDIGKERGGLKILKKGGGLQTKSLRMEDKNGKQFVLRSIEKFPEKAVPSALRGTIAAKVVADQVSASHPYGAFVVPKLANAAGVYHTNPKLVYLPDDPRLGIYREDFGDGLYLYEERPAKDRSDVESFGRSKKIINTLDVIKNIQKDDDHYVDQDHVLRSRLFDIWIGDWDRHDDQWRWASFKDEKGFTYYRPVPRDRDQIFFWSDGTLLKAASHKWGQPKFQGFHDKIRDVAGLEFNARYFDRTFLTKPTLEDWLNMAKDLQERLNDEIIESAIKEFPEELYKLNGETIIRKLKIRRQDLQLYARQFYLFLAKNVNIVGTKKAQLFDITHLENGDTEVKVYRIKEKSGEIKFQTYHRVFKKNETKEIRLYGLGDDDRFTIKGQSKNAIKVRIIGGKGKDRIDDKSKVGKAKTIVYDKVKNTTVSSENGLKNKTSDTNEQVNEYNRYEFKYDKVIPLITGGFNPDDGIIIGGGATIIKNKFRKDPFGLKHVITGSLAPRSGFFLIRYKGHFVKAVGNMDLLVETDIYQPSFADFFYGYGNQTEFDEDARENDKQFYRARYNNWLLKTDLQKVVNDIHTFKFGAIYRLVEIEEDDNDNEPGRFIVNYPSLIGRDETDASPLFNNQRNYAGLNFGYHLNLKNSNNFPTKGIAWNFTAKAMTQIGDEENNYQSLASDFSAYFSFGGSLRTTLALRVGGQANFGDFEFYQAPRLGGFATLRGYRRGRFAGDESFYQNAELRIRLLEYRTPLFPGSLGITLIHDFGRVWTDQEDVSLIDPSKEEWHRGYGGGIWIAPLGQLVISADYTVSNDDEEGIFVRFGFFF</sequence>
<dbReference type="InterPro" id="IPR029052">
    <property type="entry name" value="Metallo-depent_PP-like"/>
</dbReference>
<dbReference type="RefSeq" id="WP_346760189.1">
    <property type="nucleotide sequence ID" value="NZ_JAUJEB010000005.1"/>
</dbReference>
<dbReference type="Pfam" id="PF01103">
    <property type="entry name" value="Omp85"/>
    <property type="match status" value="1"/>
</dbReference>
<keyword evidence="6" id="KW-1185">Reference proteome</keyword>
<evidence type="ECO:0000256" key="3">
    <source>
        <dbReference type="SAM" id="SignalP"/>
    </source>
</evidence>
<keyword evidence="2" id="KW-0472">Membrane</keyword>
<dbReference type="EMBL" id="JAUJEB010000005">
    <property type="protein sequence ID" value="MDN5214851.1"/>
    <property type="molecule type" value="Genomic_DNA"/>
</dbReference>
<dbReference type="PROSITE" id="PS51257">
    <property type="entry name" value="PROKAR_LIPOPROTEIN"/>
    <property type="match status" value="1"/>
</dbReference>
<accession>A0ABT8LET0</accession>
<dbReference type="SUPFAM" id="SSF56300">
    <property type="entry name" value="Metallo-dependent phosphatases"/>
    <property type="match status" value="1"/>
</dbReference>
<evidence type="ECO:0000313" key="5">
    <source>
        <dbReference type="EMBL" id="MDN5214851.1"/>
    </source>
</evidence>
<feature type="chain" id="PRO_5046589804" evidence="3">
    <location>
        <begin position="21"/>
        <end position="1246"/>
    </location>
</feature>